<dbReference type="Proteomes" id="UP001374579">
    <property type="component" value="Unassembled WGS sequence"/>
</dbReference>
<evidence type="ECO:0000259" key="2">
    <source>
        <dbReference type="Pfam" id="PF04991"/>
    </source>
</evidence>
<feature type="domain" description="LicD/FKTN/FKRP nucleotidyltransferase" evidence="2">
    <location>
        <begin position="101"/>
        <end position="146"/>
    </location>
</feature>
<organism evidence="3 4">
    <name type="scientific">Littorina saxatilis</name>
    <dbReference type="NCBI Taxonomy" id="31220"/>
    <lineage>
        <taxon>Eukaryota</taxon>
        <taxon>Metazoa</taxon>
        <taxon>Spiralia</taxon>
        <taxon>Lophotrochozoa</taxon>
        <taxon>Mollusca</taxon>
        <taxon>Gastropoda</taxon>
        <taxon>Caenogastropoda</taxon>
        <taxon>Littorinimorpha</taxon>
        <taxon>Littorinoidea</taxon>
        <taxon>Littorinidae</taxon>
        <taxon>Littorina</taxon>
    </lineage>
</organism>
<keyword evidence="1" id="KW-1133">Transmembrane helix</keyword>
<dbReference type="Pfam" id="PF04991">
    <property type="entry name" value="LicD"/>
    <property type="match status" value="1"/>
</dbReference>
<sequence length="313" mass="35522">MAIMTLAASLLSAPKMAGHWLASLGHRQGVQRLRSSLPYSCFRWQRPLLACFLLVIILVVVHVHLRPWRCARETTQFQPALTVQQRELLLDALDEFQTSLRKAHIPFFMYDGTLLGSWRHHGLIPWDEDVDVVVPFVNKNQLRVLLGQRKPGYILHADELRRWKFHSLLAAPVSGKTWSSPYIDITFYNHTGTHVVVKAPGDRTADVLPQGHVFPLTSRPFEGRQLLAPNNTSAVLKMLFDLGYCRVGAYSNLKERIVRKCSEVLCAEIQHRFPFVSRRYVEGGGCKEDLMLNRAVINQVVLNYRDGCGGSGQ</sequence>
<dbReference type="PANTHER" id="PTHR43404">
    <property type="entry name" value="LIPOPOLYSACCHARIDE CHOLINEPHOSPHOTRANSFERASE LICD"/>
    <property type="match status" value="1"/>
</dbReference>
<dbReference type="InterPro" id="IPR007074">
    <property type="entry name" value="LicD/FKTN/FKRP_NTP_transf"/>
</dbReference>
<dbReference type="EMBL" id="JBAMIC010000013">
    <property type="protein sequence ID" value="KAK7097401.1"/>
    <property type="molecule type" value="Genomic_DNA"/>
</dbReference>
<proteinExistence type="predicted"/>
<protein>
    <recommendedName>
        <fullName evidence="2">LicD/FKTN/FKRP nucleotidyltransferase domain-containing protein</fullName>
    </recommendedName>
</protein>
<dbReference type="InterPro" id="IPR052942">
    <property type="entry name" value="LPS_cholinephosphotransferase"/>
</dbReference>
<dbReference type="GO" id="GO:0009100">
    <property type="term" value="P:glycoprotein metabolic process"/>
    <property type="evidence" value="ECO:0007669"/>
    <property type="project" value="UniProtKB-ARBA"/>
</dbReference>
<dbReference type="AlphaFoldDB" id="A0AAN9B2H2"/>
<keyword evidence="4" id="KW-1185">Reference proteome</keyword>
<evidence type="ECO:0000313" key="4">
    <source>
        <dbReference type="Proteomes" id="UP001374579"/>
    </source>
</evidence>
<dbReference type="PANTHER" id="PTHR43404:SF2">
    <property type="entry name" value="LIPOPOLYSACCHARIDE CHOLINEPHOSPHOTRANSFERASE LICD"/>
    <property type="match status" value="1"/>
</dbReference>
<gene>
    <name evidence="3" type="ORF">V1264_004387</name>
</gene>
<evidence type="ECO:0000256" key="1">
    <source>
        <dbReference type="SAM" id="Phobius"/>
    </source>
</evidence>
<keyword evidence="1" id="KW-0472">Membrane</keyword>
<feature type="transmembrane region" description="Helical" evidence="1">
    <location>
        <begin position="44"/>
        <end position="65"/>
    </location>
</feature>
<name>A0AAN9B2H2_9CAEN</name>
<reference evidence="3 4" key="1">
    <citation type="submission" date="2024-02" db="EMBL/GenBank/DDBJ databases">
        <title>Chromosome-scale genome assembly of the rough periwinkle Littorina saxatilis.</title>
        <authorList>
            <person name="De Jode A."/>
            <person name="Faria R."/>
            <person name="Formenti G."/>
            <person name="Sims Y."/>
            <person name="Smith T.P."/>
            <person name="Tracey A."/>
            <person name="Wood J.M.D."/>
            <person name="Zagrodzka Z.B."/>
            <person name="Johannesson K."/>
            <person name="Butlin R.K."/>
            <person name="Leder E.H."/>
        </authorList>
    </citation>
    <scope>NUCLEOTIDE SEQUENCE [LARGE SCALE GENOMIC DNA]</scope>
    <source>
        <strain evidence="3">Snail1</strain>
        <tissue evidence="3">Muscle</tissue>
    </source>
</reference>
<accession>A0AAN9B2H2</accession>
<comment type="caution">
    <text evidence="3">The sequence shown here is derived from an EMBL/GenBank/DDBJ whole genome shotgun (WGS) entry which is preliminary data.</text>
</comment>
<evidence type="ECO:0000313" key="3">
    <source>
        <dbReference type="EMBL" id="KAK7097401.1"/>
    </source>
</evidence>
<keyword evidence="1" id="KW-0812">Transmembrane</keyword>